<accession>A0A4Q4ZGH2</accession>
<sequence length="206" mass="22255">MTCRSPMPINRDASFVDTLPRNVAVQFLERVAKSPSLEAFRFPDGDTWTSVTWKEAGDEVSRLAAGLMALGIEPEQRVGIASGTRYEWILADLAIMCAGAATTTVYPSTNAEDTSYILSDSECHVVFAEDDEQIKKLVDNKAELPHVAKVVTFDGTVDGDWVIGLADLAKLGDEYLAEKPDAVTEHAAAIEPDQLATLIYTSGTTG</sequence>
<evidence type="ECO:0000313" key="3">
    <source>
        <dbReference type="Proteomes" id="UP000295198"/>
    </source>
</evidence>
<dbReference type="AlphaFoldDB" id="A0A4Q4ZGH2"/>
<organism evidence="2 3">
    <name type="scientific">Nocardioides guangzhouensis</name>
    <dbReference type="NCBI Taxonomy" id="2497878"/>
    <lineage>
        <taxon>Bacteria</taxon>
        <taxon>Bacillati</taxon>
        <taxon>Actinomycetota</taxon>
        <taxon>Actinomycetes</taxon>
        <taxon>Propionibacteriales</taxon>
        <taxon>Nocardioidaceae</taxon>
        <taxon>Nocardioides</taxon>
    </lineage>
</organism>
<protein>
    <submittedName>
        <fullName evidence="2">Long-chain fatty acid--CoA ligase</fullName>
    </submittedName>
</protein>
<dbReference type="SUPFAM" id="SSF56801">
    <property type="entry name" value="Acetyl-CoA synthetase-like"/>
    <property type="match status" value="1"/>
</dbReference>
<keyword evidence="2" id="KW-0436">Ligase</keyword>
<dbReference type="InterPro" id="IPR000873">
    <property type="entry name" value="AMP-dep_synth/lig_dom"/>
</dbReference>
<dbReference type="EMBL" id="SDKM01000011">
    <property type="protein sequence ID" value="RYP86526.1"/>
    <property type="molecule type" value="Genomic_DNA"/>
</dbReference>
<dbReference type="PANTHER" id="PTHR43813">
    <property type="entry name" value="ACYL-ACTIVATING ENZYME 16, CHLOROPLASTIC-RELATED"/>
    <property type="match status" value="1"/>
</dbReference>
<dbReference type="Proteomes" id="UP000295198">
    <property type="component" value="Unassembled WGS sequence"/>
</dbReference>
<dbReference type="Gene3D" id="3.40.50.12780">
    <property type="entry name" value="N-terminal domain of ligase-like"/>
    <property type="match status" value="1"/>
</dbReference>
<name>A0A4Q4ZGH2_9ACTN</name>
<dbReference type="Pfam" id="PF00501">
    <property type="entry name" value="AMP-binding"/>
    <property type="match status" value="1"/>
</dbReference>
<dbReference type="GO" id="GO:0016874">
    <property type="term" value="F:ligase activity"/>
    <property type="evidence" value="ECO:0007669"/>
    <property type="project" value="UniProtKB-KW"/>
</dbReference>
<keyword evidence="3" id="KW-1185">Reference proteome</keyword>
<feature type="domain" description="AMP-dependent synthetase/ligase" evidence="1">
    <location>
        <begin position="29"/>
        <end position="206"/>
    </location>
</feature>
<proteinExistence type="predicted"/>
<dbReference type="PANTHER" id="PTHR43813:SF1">
    <property type="entry name" value="ACYL-ACTIVATING ENZYME 16, CHLOROPLASTIC-RELATED"/>
    <property type="match status" value="1"/>
</dbReference>
<reference evidence="2 3" key="1">
    <citation type="submission" date="2019-01" db="EMBL/GenBank/DDBJ databases">
        <title>Nocardioides guangzhouensis sp. nov., an actinobacterium isolated from soil.</title>
        <authorList>
            <person name="Fu Y."/>
            <person name="Cai Y."/>
            <person name="Lin Z."/>
            <person name="Chen P."/>
        </authorList>
    </citation>
    <scope>NUCLEOTIDE SEQUENCE [LARGE SCALE GENOMIC DNA]</scope>
    <source>
        <strain evidence="2 3">130</strain>
    </source>
</reference>
<evidence type="ECO:0000259" key="1">
    <source>
        <dbReference type="Pfam" id="PF00501"/>
    </source>
</evidence>
<dbReference type="InterPro" id="IPR052987">
    <property type="entry name" value="Chloroplast_AMP-bd_Enzymes"/>
</dbReference>
<evidence type="ECO:0000313" key="2">
    <source>
        <dbReference type="EMBL" id="RYP86526.1"/>
    </source>
</evidence>
<feature type="non-terminal residue" evidence="2">
    <location>
        <position position="206"/>
    </location>
</feature>
<dbReference type="InterPro" id="IPR042099">
    <property type="entry name" value="ANL_N_sf"/>
</dbReference>
<comment type="caution">
    <text evidence="2">The sequence shown here is derived from an EMBL/GenBank/DDBJ whole genome shotgun (WGS) entry which is preliminary data.</text>
</comment>
<gene>
    <name evidence="2" type="ORF">EKO23_09525</name>
</gene>